<proteinExistence type="predicted"/>
<dbReference type="OrthoDB" id="44639at2759"/>
<evidence type="ECO:0000256" key="2">
    <source>
        <dbReference type="SAM" id="SignalP"/>
    </source>
</evidence>
<dbReference type="EMBL" id="JAGRRH010000010">
    <property type="protein sequence ID" value="KAG7362827.1"/>
    <property type="molecule type" value="Genomic_DNA"/>
</dbReference>
<feature type="compositionally biased region" description="Polar residues" evidence="1">
    <location>
        <begin position="51"/>
        <end position="67"/>
    </location>
</feature>
<dbReference type="Proteomes" id="UP000693970">
    <property type="component" value="Unassembled WGS sequence"/>
</dbReference>
<evidence type="ECO:0000313" key="3">
    <source>
        <dbReference type="EMBL" id="KAG7362827.1"/>
    </source>
</evidence>
<feature type="region of interest" description="Disordered" evidence="1">
    <location>
        <begin position="235"/>
        <end position="257"/>
    </location>
</feature>
<feature type="region of interest" description="Disordered" evidence="1">
    <location>
        <begin position="51"/>
        <end position="84"/>
    </location>
</feature>
<reference evidence="3" key="1">
    <citation type="journal article" date="2021" name="Sci. Rep.">
        <title>Diploid genomic architecture of Nitzschia inconspicua, an elite biomass production diatom.</title>
        <authorList>
            <person name="Oliver A."/>
            <person name="Podell S."/>
            <person name="Pinowska A."/>
            <person name="Traller J.C."/>
            <person name="Smith S.R."/>
            <person name="McClure R."/>
            <person name="Beliaev A."/>
            <person name="Bohutskyi P."/>
            <person name="Hill E.A."/>
            <person name="Rabines A."/>
            <person name="Zheng H."/>
            <person name="Allen L.Z."/>
            <person name="Kuo A."/>
            <person name="Grigoriev I.V."/>
            <person name="Allen A.E."/>
            <person name="Hazlebeck D."/>
            <person name="Allen E.E."/>
        </authorList>
    </citation>
    <scope>NUCLEOTIDE SEQUENCE</scope>
    <source>
        <strain evidence="3">Hildebrandi</strain>
    </source>
</reference>
<reference evidence="3" key="2">
    <citation type="submission" date="2021-04" db="EMBL/GenBank/DDBJ databases">
        <authorList>
            <person name="Podell S."/>
        </authorList>
    </citation>
    <scope>NUCLEOTIDE SEQUENCE</scope>
    <source>
        <strain evidence="3">Hildebrandi</strain>
    </source>
</reference>
<comment type="caution">
    <text evidence="3">The sequence shown here is derived from an EMBL/GenBank/DDBJ whole genome shotgun (WGS) entry which is preliminary data.</text>
</comment>
<evidence type="ECO:0000256" key="1">
    <source>
        <dbReference type="SAM" id="MobiDB-lite"/>
    </source>
</evidence>
<keyword evidence="4" id="KW-1185">Reference proteome</keyword>
<accession>A0A9K3LIV6</accession>
<feature type="signal peptide" evidence="2">
    <location>
        <begin position="1"/>
        <end position="22"/>
    </location>
</feature>
<protein>
    <submittedName>
        <fullName evidence="3">Uncharacterized protein</fullName>
    </submittedName>
</protein>
<keyword evidence="2" id="KW-0732">Signal</keyword>
<feature type="compositionally biased region" description="Low complexity" evidence="1">
    <location>
        <begin position="238"/>
        <end position="251"/>
    </location>
</feature>
<evidence type="ECO:0000313" key="4">
    <source>
        <dbReference type="Proteomes" id="UP000693970"/>
    </source>
</evidence>
<feature type="compositionally biased region" description="Acidic residues" evidence="1">
    <location>
        <begin position="172"/>
        <end position="186"/>
    </location>
</feature>
<gene>
    <name evidence="3" type="ORF">IV203_026187</name>
</gene>
<sequence>MYVASLLRSFLLLHLIPVHVTSFVAPTRIRTSLSHGVVSITSAIIPGLTTPSDTKKTASQIGSSSSDKGNDTFGEGKSNREDDGVDWELEETLLAIHLRPLPGKSLDECLQRVSSYTQSFPFAAVLPVQPLQYLPAKDGGVDLKFLRKKTDIKSGIDGGIRFFVREKLEVEASQDEDDTDEDEDEDKDKSDAFFPTNGIEIIAKRNSRGQTIPKMFAEKLVIQAFVKGVTDGGNVEDSSATGSITSSSAGTPKTRFESPTKDMVALESVFHKWMDVGR</sequence>
<feature type="chain" id="PRO_5039900723" evidence="2">
    <location>
        <begin position="23"/>
        <end position="278"/>
    </location>
</feature>
<dbReference type="AlphaFoldDB" id="A0A9K3LIV6"/>
<organism evidence="3 4">
    <name type="scientific">Nitzschia inconspicua</name>
    <dbReference type="NCBI Taxonomy" id="303405"/>
    <lineage>
        <taxon>Eukaryota</taxon>
        <taxon>Sar</taxon>
        <taxon>Stramenopiles</taxon>
        <taxon>Ochrophyta</taxon>
        <taxon>Bacillariophyta</taxon>
        <taxon>Bacillariophyceae</taxon>
        <taxon>Bacillariophycidae</taxon>
        <taxon>Bacillariales</taxon>
        <taxon>Bacillariaceae</taxon>
        <taxon>Nitzschia</taxon>
    </lineage>
</organism>
<feature type="region of interest" description="Disordered" evidence="1">
    <location>
        <begin position="171"/>
        <end position="193"/>
    </location>
</feature>
<name>A0A9K3LIV6_9STRA</name>